<name>A0A7S0FZZ3_9RHOD</name>
<dbReference type="PANTHER" id="PTHR12683:SF13">
    <property type="entry name" value="CDK-ACTIVATING KINASE ASSEMBLY FACTOR MAT1"/>
    <property type="match status" value="1"/>
</dbReference>
<evidence type="ECO:0000259" key="2">
    <source>
        <dbReference type="Pfam" id="PF06391"/>
    </source>
</evidence>
<accession>A0A7S0FZZ3</accession>
<organism evidence="3">
    <name type="scientific">Rhodosorus marinus</name>
    <dbReference type="NCBI Taxonomy" id="101924"/>
    <lineage>
        <taxon>Eukaryota</taxon>
        <taxon>Rhodophyta</taxon>
        <taxon>Stylonematophyceae</taxon>
        <taxon>Stylonematales</taxon>
        <taxon>Stylonemataceae</taxon>
        <taxon>Rhodosorus</taxon>
    </lineage>
</organism>
<dbReference type="AlphaFoldDB" id="A0A7S0FZZ3"/>
<feature type="region of interest" description="Disordered" evidence="1">
    <location>
        <begin position="200"/>
        <end position="227"/>
    </location>
</feature>
<dbReference type="EMBL" id="HBEK01000565">
    <property type="protein sequence ID" value="CAD8389907.1"/>
    <property type="molecule type" value="Transcribed_RNA"/>
</dbReference>
<dbReference type="Pfam" id="PF06391">
    <property type="entry name" value="MAT1"/>
    <property type="match status" value="1"/>
</dbReference>
<feature type="compositionally biased region" description="Basic and acidic residues" evidence="1">
    <location>
        <begin position="158"/>
        <end position="169"/>
    </location>
</feature>
<protein>
    <recommendedName>
        <fullName evidence="2">MAT1 centre domain-containing protein</fullName>
    </recommendedName>
</protein>
<evidence type="ECO:0000313" key="3">
    <source>
        <dbReference type="EMBL" id="CAD8389907.1"/>
    </source>
</evidence>
<sequence length="243" mass="28473">MPEFEDGYGLGKRELDVRKKILRDYNKRVEDFDDEEEYNDYLEQIEDIIFNLVNGIDIDKTNEKIREYRIANAYLIGKNKEKKSAEDKAEGELLDRERREREQKIRKFREDDLLAEQERRKKLQEEENAELEKLEKGDKKKKKKKGKKEKKKKHKEGRGRVDGDNELAKGYRPTPNFGMPMDPNMAAVQFVQEPFAAAPVPQQMNPEDKDRPVDPTLRASAGGFTPAIPEQRAWEEVKFSLSL</sequence>
<reference evidence="3" key="1">
    <citation type="submission" date="2021-01" db="EMBL/GenBank/DDBJ databases">
        <authorList>
            <person name="Corre E."/>
            <person name="Pelletier E."/>
            <person name="Niang G."/>
            <person name="Scheremetjew M."/>
            <person name="Finn R."/>
            <person name="Kale V."/>
            <person name="Holt S."/>
            <person name="Cochrane G."/>
            <person name="Meng A."/>
            <person name="Brown T."/>
            <person name="Cohen L."/>
        </authorList>
    </citation>
    <scope>NUCLEOTIDE SEQUENCE</scope>
    <source>
        <strain evidence="3">UTEX LB 2760</strain>
    </source>
</reference>
<dbReference type="GO" id="GO:0006357">
    <property type="term" value="P:regulation of transcription by RNA polymerase II"/>
    <property type="evidence" value="ECO:0007669"/>
    <property type="project" value="TreeGrafter"/>
</dbReference>
<evidence type="ECO:0000256" key="1">
    <source>
        <dbReference type="SAM" id="MobiDB-lite"/>
    </source>
</evidence>
<feature type="compositionally biased region" description="Basic residues" evidence="1">
    <location>
        <begin position="139"/>
        <end position="157"/>
    </location>
</feature>
<dbReference type="InterPro" id="IPR015877">
    <property type="entry name" value="MAT1_centre"/>
</dbReference>
<feature type="region of interest" description="Disordered" evidence="1">
    <location>
        <begin position="133"/>
        <end position="182"/>
    </location>
</feature>
<gene>
    <name evidence="3" type="ORF">RMAR0315_LOCUS325</name>
</gene>
<dbReference type="GO" id="GO:0006281">
    <property type="term" value="P:DNA repair"/>
    <property type="evidence" value="ECO:0007669"/>
    <property type="project" value="TreeGrafter"/>
</dbReference>
<dbReference type="PANTHER" id="PTHR12683">
    <property type="entry name" value="CDK-ACTIVATING KINASE ASSEMBLY FACTOR MAT1"/>
    <property type="match status" value="1"/>
</dbReference>
<feature type="domain" description="MAT1 centre" evidence="2">
    <location>
        <begin position="13"/>
        <end position="155"/>
    </location>
</feature>
<dbReference type="GO" id="GO:0005675">
    <property type="term" value="C:transcription factor TFIIH holo complex"/>
    <property type="evidence" value="ECO:0007669"/>
    <property type="project" value="TreeGrafter"/>
</dbReference>
<proteinExistence type="predicted"/>